<dbReference type="GO" id="GO:0006950">
    <property type="term" value="P:response to stress"/>
    <property type="evidence" value="ECO:0007669"/>
    <property type="project" value="UniProtKB-ARBA"/>
</dbReference>
<dbReference type="EMBL" id="BMHB01000006">
    <property type="protein sequence ID" value="GGI18334.1"/>
    <property type="molecule type" value="Genomic_DNA"/>
</dbReference>
<keyword evidence="2 4" id="KW-0479">Metal-binding</keyword>
<evidence type="ECO:0000259" key="5">
    <source>
        <dbReference type="SMART" id="SM00731"/>
    </source>
</evidence>
<evidence type="ECO:0000313" key="7">
    <source>
        <dbReference type="Proteomes" id="UP000626244"/>
    </source>
</evidence>
<comment type="caution">
    <text evidence="6">The sequence shown here is derived from an EMBL/GenBank/DDBJ whole genome shotgun (WGS) entry which is preliminary data.</text>
</comment>
<sequence length="151" mass="18026">MENEILQKLVEELSLQYFNRPFLHQATFNARLRTTGGRYLLKTSNVELNKLYFQEHGIEELKGIILHELCHYHLHIMKKGYKHEDKDFKDLLKQVGAPRYCKPLTTTTKKRIVPYKYRYICTKCGQTYLRKRKVDLKRFVCGICKSTLKQL</sequence>
<dbReference type="Pfam" id="PF17283">
    <property type="entry name" value="Zn_ribbon_SprT"/>
    <property type="match status" value="1"/>
</dbReference>
<comment type="subcellular location">
    <subcellularLocation>
        <location evidence="4">Cytoplasm</location>
    </subcellularLocation>
</comment>
<evidence type="ECO:0000256" key="2">
    <source>
        <dbReference type="ARBA" id="ARBA00022723"/>
    </source>
</evidence>
<reference evidence="7" key="1">
    <citation type="journal article" date="2019" name="Int. J. Syst. Evol. Microbiol.">
        <title>The Global Catalogue of Microorganisms (GCM) 10K type strain sequencing project: providing services to taxonomists for standard genome sequencing and annotation.</title>
        <authorList>
            <consortium name="The Broad Institute Genomics Platform"/>
            <consortium name="The Broad Institute Genome Sequencing Center for Infectious Disease"/>
            <person name="Wu L."/>
            <person name="Ma J."/>
        </authorList>
    </citation>
    <scope>NUCLEOTIDE SEQUENCE [LARGE SCALE GENOMIC DNA]</scope>
    <source>
        <strain evidence="7">CGMCC 1.14993</strain>
    </source>
</reference>
<keyword evidence="3 4" id="KW-0862">Zinc</keyword>
<keyword evidence="7" id="KW-1185">Reference proteome</keyword>
<organism evidence="6 7">
    <name type="scientific">Gottfriedia solisilvae</name>
    <dbReference type="NCBI Taxonomy" id="1516104"/>
    <lineage>
        <taxon>Bacteria</taxon>
        <taxon>Bacillati</taxon>
        <taxon>Bacillota</taxon>
        <taxon>Bacilli</taxon>
        <taxon>Bacillales</taxon>
        <taxon>Bacillaceae</taxon>
        <taxon>Gottfriedia</taxon>
    </lineage>
</organism>
<evidence type="ECO:0000256" key="3">
    <source>
        <dbReference type="ARBA" id="ARBA00022833"/>
    </source>
</evidence>
<feature type="active site" evidence="4">
    <location>
        <position position="68"/>
    </location>
</feature>
<proteinExistence type="inferred from homology"/>
<accession>A0A8J3F2U9</accession>
<dbReference type="NCBIfam" id="NF003339">
    <property type="entry name" value="PRK04351.1"/>
    <property type="match status" value="1"/>
</dbReference>
<feature type="binding site" evidence="4">
    <location>
        <position position="71"/>
    </location>
    <ligand>
        <name>Zn(2+)</name>
        <dbReference type="ChEBI" id="CHEBI:29105"/>
    </ligand>
</feature>
<dbReference type="GO" id="GO:0005737">
    <property type="term" value="C:cytoplasm"/>
    <property type="evidence" value="ECO:0007669"/>
    <property type="project" value="UniProtKB-SubCell"/>
</dbReference>
<dbReference type="RefSeq" id="WP_088003984.1">
    <property type="nucleotide sequence ID" value="NZ_BMHB01000006.1"/>
</dbReference>
<protein>
    <recommendedName>
        <fullName evidence="4">Protein SprT-like</fullName>
    </recommendedName>
</protein>
<dbReference type="OrthoDB" id="9799909at2"/>
<evidence type="ECO:0000256" key="1">
    <source>
        <dbReference type="ARBA" id="ARBA00022490"/>
    </source>
</evidence>
<feature type="binding site" evidence="4">
    <location>
        <position position="67"/>
    </location>
    <ligand>
        <name>Zn(2+)</name>
        <dbReference type="ChEBI" id="CHEBI:29105"/>
    </ligand>
</feature>
<dbReference type="HAMAP" id="MF_00745">
    <property type="entry name" value="SprT_like"/>
    <property type="match status" value="1"/>
</dbReference>
<feature type="domain" description="SprT-like" evidence="5">
    <location>
        <begin position="4"/>
        <end position="151"/>
    </location>
</feature>
<evidence type="ECO:0000313" key="6">
    <source>
        <dbReference type="EMBL" id="GGI18334.1"/>
    </source>
</evidence>
<dbReference type="Pfam" id="PF10263">
    <property type="entry name" value="SprT-like"/>
    <property type="match status" value="1"/>
</dbReference>
<dbReference type="GO" id="GO:0008270">
    <property type="term" value="F:zinc ion binding"/>
    <property type="evidence" value="ECO:0007669"/>
    <property type="project" value="UniProtKB-UniRule"/>
</dbReference>
<name>A0A8J3F2U9_9BACI</name>
<dbReference type="InterPro" id="IPR023524">
    <property type="entry name" value="Uncharacterised_SprT-like"/>
</dbReference>
<dbReference type="InterPro" id="IPR006640">
    <property type="entry name" value="SprT-like_domain"/>
</dbReference>
<evidence type="ECO:0000256" key="4">
    <source>
        <dbReference type="HAMAP-Rule" id="MF_00745"/>
    </source>
</evidence>
<comment type="cofactor">
    <cofactor evidence="4">
        <name>Zn(2+)</name>
        <dbReference type="ChEBI" id="CHEBI:29105"/>
    </cofactor>
    <text evidence="4">Binds 1 zinc ion.</text>
</comment>
<gene>
    <name evidence="6" type="ORF">GCM10007380_42400</name>
</gene>
<dbReference type="Proteomes" id="UP000626244">
    <property type="component" value="Unassembled WGS sequence"/>
</dbReference>
<dbReference type="SMART" id="SM00731">
    <property type="entry name" value="SprT"/>
    <property type="match status" value="1"/>
</dbReference>
<dbReference type="AlphaFoldDB" id="A0A8J3F2U9"/>
<keyword evidence="1 4" id="KW-0963">Cytoplasm</keyword>
<dbReference type="InterPro" id="IPR035240">
    <property type="entry name" value="SprT_Zn_ribbon"/>
</dbReference>
<comment type="similarity">
    <text evidence="4">Belongs to the SprT family.</text>
</comment>